<dbReference type="PROSITE" id="PS50600">
    <property type="entry name" value="ULP_PROTEASE"/>
    <property type="match status" value="1"/>
</dbReference>
<accession>A0A1Y1I708</accession>
<organism evidence="7 8">
    <name type="scientific">Klebsormidium nitens</name>
    <name type="common">Green alga</name>
    <name type="synonym">Ulothrix nitens</name>
    <dbReference type="NCBI Taxonomy" id="105231"/>
    <lineage>
        <taxon>Eukaryota</taxon>
        <taxon>Viridiplantae</taxon>
        <taxon>Streptophyta</taxon>
        <taxon>Klebsormidiophyceae</taxon>
        <taxon>Klebsormidiales</taxon>
        <taxon>Klebsormidiaceae</taxon>
        <taxon>Klebsormidium</taxon>
    </lineage>
</organism>
<evidence type="ECO:0000256" key="3">
    <source>
        <dbReference type="ARBA" id="ARBA00022801"/>
    </source>
</evidence>
<evidence type="ECO:0000256" key="1">
    <source>
        <dbReference type="ARBA" id="ARBA00005234"/>
    </source>
</evidence>
<dbReference type="EMBL" id="DF237199">
    <property type="protein sequence ID" value="GAQ85712.1"/>
    <property type="molecule type" value="Genomic_DNA"/>
</dbReference>
<dbReference type="PANTHER" id="PTHR12606:SF1">
    <property type="entry name" value="UBIQUITIN-LIKE-SPECIFIC PROTEASE 1A"/>
    <property type="match status" value="1"/>
</dbReference>
<feature type="region of interest" description="Disordered" evidence="5">
    <location>
        <begin position="208"/>
        <end position="237"/>
    </location>
</feature>
<feature type="compositionally biased region" description="Acidic residues" evidence="5">
    <location>
        <begin position="416"/>
        <end position="448"/>
    </location>
</feature>
<keyword evidence="2" id="KW-0645">Protease</keyword>
<dbReference type="SUPFAM" id="SSF54001">
    <property type="entry name" value="Cysteine proteinases"/>
    <property type="match status" value="1"/>
</dbReference>
<feature type="compositionally biased region" description="Basic and acidic residues" evidence="5">
    <location>
        <begin position="39"/>
        <end position="49"/>
    </location>
</feature>
<dbReference type="PANTHER" id="PTHR12606">
    <property type="entry name" value="SENTRIN/SUMO-SPECIFIC PROTEASE"/>
    <property type="match status" value="1"/>
</dbReference>
<gene>
    <name evidence="7" type="ORF">KFL_002500100</name>
</gene>
<feature type="domain" description="Ubiquitin-like protease family profile" evidence="6">
    <location>
        <begin position="632"/>
        <end position="811"/>
    </location>
</feature>
<feature type="region of interest" description="Disordered" evidence="5">
    <location>
        <begin position="35"/>
        <end position="178"/>
    </location>
</feature>
<comment type="similarity">
    <text evidence="1">Belongs to the peptidase C48 family.</text>
</comment>
<evidence type="ECO:0000259" key="6">
    <source>
        <dbReference type="PROSITE" id="PS50600"/>
    </source>
</evidence>
<feature type="region of interest" description="Disordered" evidence="5">
    <location>
        <begin position="183"/>
        <end position="202"/>
    </location>
</feature>
<dbReference type="InterPro" id="IPR003653">
    <property type="entry name" value="Peptidase_C48_C"/>
</dbReference>
<dbReference type="GO" id="GO:0016926">
    <property type="term" value="P:protein desumoylation"/>
    <property type="evidence" value="ECO:0000318"/>
    <property type="project" value="GO_Central"/>
</dbReference>
<evidence type="ECO:0000256" key="2">
    <source>
        <dbReference type="ARBA" id="ARBA00022670"/>
    </source>
</evidence>
<dbReference type="Pfam" id="PF02902">
    <property type="entry name" value="Peptidase_C48"/>
    <property type="match status" value="1"/>
</dbReference>
<evidence type="ECO:0000313" key="8">
    <source>
        <dbReference type="Proteomes" id="UP000054558"/>
    </source>
</evidence>
<dbReference type="Gene3D" id="3.40.395.10">
    <property type="entry name" value="Adenoviral Proteinase, Chain A"/>
    <property type="match status" value="1"/>
</dbReference>
<feature type="region of interest" description="Disordered" evidence="5">
    <location>
        <begin position="351"/>
        <end position="475"/>
    </location>
</feature>
<proteinExistence type="inferred from homology"/>
<feature type="region of interest" description="Disordered" evidence="5">
    <location>
        <begin position="514"/>
        <end position="559"/>
    </location>
</feature>
<name>A0A1Y1I708_KLENI</name>
<feature type="compositionally biased region" description="Basic and acidic residues" evidence="5">
    <location>
        <begin position="456"/>
        <end position="466"/>
    </location>
</feature>
<dbReference type="GO" id="GO:0006508">
    <property type="term" value="P:proteolysis"/>
    <property type="evidence" value="ECO:0007669"/>
    <property type="project" value="UniProtKB-KW"/>
</dbReference>
<keyword evidence="3" id="KW-0378">Hydrolase</keyword>
<evidence type="ECO:0000313" key="7">
    <source>
        <dbReference type="EMBL" id="GAQ85712.1"/>
    </source>
</evidence>
<reference evidence="7 8" key="1">
    <citation type="journal article" date="2014" name="Nat. Commun.">
        <title>Klebsormidium flaccidum genome reveals primary factors for plant terrestrial adaptation.</title>
        <authorList>
            <person name="Hori K."/>
            <person name="Maruyama F."/>
            <person name="Fujisawa T."/>
            <person name="Togashi T."/>
            <person name="Yamamoto N."/>
            <person name="Seo M."/>
            <person name="Sato S."/>
            <person name="Yamada T."/>
            <person name="Mori H."/>
            <person name="Tajima N."/>
            <person name="Moriyama T."/>
            <person name="Ikeuchi M."/>
            <person name="Watanabe M."/>
            <person name="Wada H."/>
            <person name="Kobayashi K."/>
            <person name="Saito M."/>
            <person name="Masuda T."/>
            <person name="Sasaki-Sekimoto Y."/>
            <person name="Mashiguchi K."/>
            <person name="Awai K."/>
            <person name="Shimojima M."/>
            <person name="Masuda S."/>
            <person name="Iwai M."/>
            <person name="Nobusawa T."/>
            <person name="Narise T."/>
            <person name="Kondo S."/>
            <person name="Saito H."/>
            <person name="Sato R."/>
            <person name="Murakawa M."/>
            <person name="Ihara Y."/>
            <person name="Oshima-Yamada Y."/>
            <person name="Ohtaka K."/>
            <person name="Satoh M."/>
            <person name="Sonobe K."/>
            <person name="Ishii M."/>
            <person name="Ohtani R."/>
            <person name="Kanamori-Sato M."/>
            <person name="Honoki R."/>
            <person name="Miyazaki D."/>
            <person name="Mochizuki H."/>
            <person name="Umetsu J."/>
            <person name="Higashi K."/>
            <person name="Shibata D."/>
            <person name="Kamiya Y."/>
            <person name="Sato N."/>
            <person name="Nakamura Y."/>
            <person name="Tabata S."/>
            <person name="Ida S."/>
            <person name="Kurokawa K."/>
            <person name="Ohta H."/>
        </authorList>
    </citation>
    <scope>NUCLEOTIDE SEQUENCE [LARGE SCALE GENOMIC DNA]</scope>
    <source>
        <strain evidence="7 8">NIES-2285</strain>
    </source>
</reference>
<keyword evidence="8" id="KW-1185">Reference proteome</keyword>
<dbReference type="OrthoDB" id="1939479at2759"/>
<keyword evidence="4" id="KW-0788">Thiol protease</keyword>
<protein>
    <recommendedName>
        <fullName evidence="6">Ubiquitin-like protease family profile domain-containing protein</fullName>
    </recommendedName>
</protein>
<dbReference type="GO" id="GO:0016929">
    <property type="term" value="F:deSUMOylase activity"/>
    <property type="evidence" value="ECO:0000318"/>
    <property type="project" value="GO_Central"/>
</dbReference>
<dbReference type="Proteomes" id="UP000054558">
    <property type="component" value="Unassembled WGS sequence"/>
</dbReference>
<evidence type="ECO:0000256" key="5">
    <source>
        <dbReference type="SAM" id="MobiDB-lite"/>
    </source>
</evidence>
<dbReference type="AlphaFoldDB" id="A0A1Y1I708"/>
<dbReference type="InterPro" id="IPR038765">
    <property type="entry name" value="Papain-like_cys_pep_sf"/>
</dbReference>
<evidence type="ECO:0000256" key="4">
    <source>
        <dbReference type="ARBA" id="ARBA00022807"/>
    </source>
</evidence>
<feature type="compositionally biased region" description="Basic and acidic residues" evidence="5">
    <location>
        <begin position="400"/>
        <end position="415"/>
    </location>
</feature>
<dbReference type="GO" id="GO:0005634">
    <property type="term" value="C:nucleus"/>
    <property type="evidence" value="ECO:0000318"/>
    <property type="project" value="GO_Central"/>
</dbReference>
<dbReference type="STRING" id="105231.A0A1Y1I708"/>
<sequence length="845" mass="92030">MRRAQNRKIGHFLAWTVGRKKLTREQSSVLKGVVGRGQEVGKRPARELEEPLSGSKKARGKSLGEGFHQEPRVPKRRKREYTEASIAPEAAMETPAKELFRAAGSTLKPNGSSAGGARQEEVKPQSHGASHSMGEKRGKRRITPIPSPPVSRPVSAESSVIRNEGPDAEEASQQSALVRDLAESFSTVSTDEKGSVAANQAVPWRLSEAEEGAPSGSGPPPASQTRQAKPVRIRKPPEADVELDPRVEEALRYLGTTFGDIRGGQPVSGASRRRRKARRWRKWRRFCGQLAFWPSKKWYLGFTEQLAKVAEDGGRVLGMIDRWRVEQLRNFGRDHLADAALGMVGVPARAAERGPGDANAHINDDEEVKPETLSQNEAGAKEDFTGAKGSEIGLAGQVETEGKEELAPADVRGHPDEEEVSSSGMDVEDWGALEEDAPLEGASDDDCTVSDGLSELGRDEPAHASEAEGQPEPEVIHDRDLAEGDANELHMDALRSMRLMTQDAFWVLREGGGGEAWDLEEGPGGPGSGGAEADWRTDDEGGGGESQRQGENGGGPSDLAFMTKMATAESPSDLEAMLDRLGLEDLALTAPRPVSCRPLSAAESTAVDAVLRRSFFRGGDDGHGIVASVGQHEVSARDLQALSGARWLNDQVVNFYMELLARKNAADRKAARARPVPRVHVLNSFFYTKLVNGGYNYTGVRRWTKRVDVFQQDLLLTPINLNNAHWALISVNLKDRCVEYYDSLCGPVESARARTITETVLRYLEDESQDKRQRELEDRKKWAVKQMLHGVPQQGDGGSCGVFACAYADLLAQGARPPFDFSQADILTMRRAMAADILAGKLQPA</sequence>